<proteinExistence type="predicted"/>
<reference evidence="1" key="1">
    <citation type="submission" date="2019-08" db="EMBL/GenBank/DDBJ databases">
        <authorList>
            <person name="Kucharzyk K."/>
            <person name="Murdoch R.W."/>
            <person name="Higgins S."/>
            <person name="Loffler F."/>
        </authorList>
    </citation>
    <scope>NUCLEOTIDE SEQUENCE</scope>
</reference>
<dbReference type="EMBL" id="VSSQ01146662">
    <property type="protein sequence ID" value="MPN64978.1"/>
    <property type="molecule type" value="Genomic_DNA"/>
</dbReference>
<sequence>MLRNHIIWQIGIKICPQLLFIQLKITDIVGNEQCFAADHHRRNRRIRNRRITQKLTGDLLQFNTIAMQFNLIIFSADDYQFAVVIPIPKVFTPV</sequence>
<dbReference type="AlphaFoldDB" id="A0A645JMU0"/>
<name>A0A645JMU0_9ZZZZ</name>
<organism evidence="1">
    <name type="scientific">bioreactor metagenome</name>
    <dbReference type="NCBI Taxonomy" id="1076179"/>
    <lineage>
        <taxon>unclassified sequences</taxon>
        <taxon>metagenomes</taxon>
        <taxon>ecological metagenomes</taxon>
    </lineage>
</organism>
<protein>
    <submittedName>
        <fullName evidence="1">Uncharacterized protein</fullName>
    </submittedName>
</protein>
<gene>
    <name evidence="1" type="ORF">SDC9_212757</name>
</gene>
<accession>A0A645JMU0</accession>
<comment type="caution">
    <text evidence="1">The sequence shown here is derived from an EMBL/GenBank/DDBJ whole genome shotgun (WGS) entry which is preliminary data.</text>
</comment>
<evidence type="ECO:0000313" key="1">
    <source>
        <dbReference type="EMBL" id="MPN64978.1"/>
    </source>
</evidence>